<keyword evidence="3" id="KW-1185">Reference proteome</keyword>
<dbReference type="Proteomes" id="UP000658278">
    <property type="component" value="Unassembled WGS sequence"/>
</dbReference>
<sequence>MKSLFPYIILAGALSAQDIAPKDAERDPVLSALLEDSEFIEVEDVQLDTAEAEPVLVTGQAPEDAEVVETNATAETDPEESKGVRVEVEGGSTTSTFKAEQIRLVAPFPAKPLTSPPSGWELEHPKDAPPLSEKVLLANGSELVLSIRPHVLVPAADGSSIFALSEPGFDAAEGYAQTQTIGAVLADSIHQLDEQSRRLGSASRRLSELLDSLPHHVPTDSASTTPDP</sequence>
<protein>
    <submittedName>
        <fullName evidence="2">Uncharacterized protein</fullName>
    </submittedName>
</protein>
<organism evidence="2 3">
    <name type="scientific">Haloferula rosea</name>
    <dbReference type="NCBI Taxonomy" id="490093"/>
    <lineage>
        <taxon>Bacteria</taxon>
        <taxon>Pseudomonadati</taxon>
        <taxon>Verrucomicrobiota</taxon>
        <taxon>Verrucomicrobiia</taxon>
        <taxon>Verrucomicrobiales</taxon>
        <taxon>Verrucomicrobiaceae</taxon>
        <taxon>Haloferula</taxon>
    </lineage>
</organism>
<name>A0A934RD19_9BACT</name>
<dbReference type="RefSeq" id="WP_200278482.1">
    <property type="nucleotide sequence ID" value="NZ_JAENII010000005.1"/>
</dbReference>
<comment type="caution">
    <text evidence="2">The sequence shown here is derived from an EMBL/GenBank/DDBJ whole genome shotgun (WGS) entry which is preliminary data.</text>
</comment>
<evidence type="ECO:0000313" key="3">
    <source>
        <dbReference type="Proteomes" id="UP000658278"/>
    </source>
</evidence>
<feature type="compositionally biased region" description="Basic and acidic residues" evidence="1">
    <location>
        <begin position="79"/>
        <end position="88"/>
    </location>
</feature>
<evidence type="ECO:0000256" key="1">
    <source>
        <dbReference type="SAM" id="MobiDB-lite"/>
    </source>
</evidence>
<reference evidence="2" key="1">
    <citation type="submission" date="2021-01" db="EMBL/GenBank/DDBJ databases">
        <title>Modified the classification status of verrucomicrobia.</title>
        <authorList>
            <person name="Feng X."/>
        </authorList>
    </citation>
    <scope>NUCLEOTIDE SEQUENCE</scope>
    <source>
        <strain evidence="2">KCTC 22201</strain>
    </source>
</reference>
<evidence type="ECO:0000313" key="2">
    <source>
        <dbReference type="EMBL" id="MBK1827034.1"/>
    </source>
</evidence>
<dbReference type="AlphaFoldDB" id="A0A934RD19"/>
<gene>
    <name evidence="2" type="ORF">JIN81_08385</name>
</gene>
<proteinExistence type="predicted"/>
<dbReference type="EMBL" id="JAENII010000005">
    <property type="protein sequence ID" value="MBK1827034.1"/>
    <property type="molecule type" value="Genomic_DNA"/>
</dbReference>
<feature type="region of interest" description="Disordered" evidence="1">
    <location>
        <begin position="71"/>
        <end position="91"/>
    </location>
</feature>
<accession>A0A934RD19</accession>